<dbReference type="PATRIC" id="fig|1123269.5.peg.2873"/>
<evidence type="ECO:0000313" key="1">
    <source>
        <dbReference type="EMBL" id="AHE54629.1"/>
    </source>
</evidence>
<dbReference type="InterPro" id="IPR052736">
    <property type="entry name" value="Stf3_sulfotransferase"/>
</dbReference>
<gene>
    <name evidence="1" type="ORF">NX02_14725</name>
</gene>
<dbReference type="KEGG" id="ssan:NX02_14725"/>
<dbReference type="PANTHER" id="PTHR36451:SF1">
    <property type="entry name" value="OMEGA-HYDROXY-BETA-DIHYDROMENAQUINONE-9 SULFOTRANSFERASE STF3"/>
    <property type="match status" value="1"/>
</dbReference>
<dbReference type="SUPFAM" id="SSF52540">
    <property type="entry name" value="P-loop containing nucleoside triphosphate hydrolases"/>
    <property type="match status" value="1"/>
</dbReference>
<dbReference type="Gene3D" id="3.40.50.300">
    <property type="entry name" value="P-loop containing nucleotide triphosphate hydrolases"/>
    <property type="match status" value="1"/>
</dbReference>
<dbReference type="eggNOG" id="ENOG502Z8E8">
    <property type="taxonomic scope" value="Bacteria"/>
</dbReference>
<accession>W0A9M7</accession>
<dbReference type="STRING" id="1123269.NX02_14725"/>
<proteinExistence type="predicted"/>
<dbReference type="Proteomes" id="UP000018851">
    <property type="component" value="Chromosome"/>
</dbReference>
<evidence type="ECO:0008006" key="3">
    <source>
        <dbReference type="Google" id="ProtNLM"/>
    </source>
</evidence>
<dbReference type="InterPro" id="IPR027417">
    <property type="entry name" value="P-loop_NTPase"/>
</dbReference>
<keyword evidence="2" id="KW-1185">Reference proteome</keyword>
<dbReference type="OrthoDB" id="7840040at2"/>
<dbReference type="HOGENOM" id="CLU_053496_0_0_5"/>
<dbReference type="RefSeq" id="WP_025292832.1">
    <property type="nucleotide sequence ID" value="NZ_CP006644.1"/>
</dbReference>
<protein>
    <recommendedName>
        <fullName evidence="3">Sulfotransferase</fullName>
    </recommendedName>
</protein>
<sequence>MPDAIHIDDLAEPRLTERQRAAIAGAPPVRFDVEAVLAAARAGTGLDDFGADDFRQRLGLWLASFDADADLTDLGRATVFGECVRYASTRLRLEDLLRRHSEIGQIAIDRPIMVAGLPRSGTTHLVNILAADPRLRSTPLWETMEPIPAPEDQGTPDPRYVRTAAMWGAFEETLPLMPAMHEMAPEHVHEDIELQGPDFSSYLPEWLSRPTAWRDHYLTADQTPHYAYAKRMMQALTWLKGPRRWVVKSPPHMENLPALIAVHPSAIVPITHRDPVAVLQSAITMIAYGDRIRRKRQDLPALAAWWIDRIEALLRRCVRDRDAIPAAQSIDILFHEYMADQKATVARVYAMAGLEMTPEAEARIDAFLAANPRNKHGRVVYDLIGDFGIDIGALRERFGFYYDRFPVARERVTGERT</sequence>
<organism evidence="1 2">
    <name type="scientific">Sphingomonas sanxanigenens DSM 19645 = NX02</name>
    <dbReference type="NCBI Taxonomy" id="1123269"/>
    <lineage>
        <taxon>Bacteria</taxon>
        <taxon>Pseudomonadati</taxon>
        <taxon>Pseudomonadota</taxon>
        <taxon>Alphaproteobacteria</taxon>
        <taxon>Sphingomonadales</taxon>
        <taxon>Sphingomonadaceae</taxon>
        <taxon>Sphingomonas</taxon>
    </lineage>
</organism>
<evidence type="ECO:0000313" key="2">
    <source>
        <dbReference type="Proteomes" id="UP000018851"/>
    </source>
</evidence>
<dbReference type="Pfam" id="PF13469">
    <property type="entry name" value="Sulfotransfer_3"/>
    <property type="match status" value="1"/>
</dbReference>
<dbReference type="EMBL" id="CP006644">
    <property type="protein sequence ID" value="AHE54629.1"/>
    <property type="molecule type" value="Genomic_DNA"/>
</dbReference>
<dbReference type="AlphaFoldDB" id="W0A9M7"/>
<dbReference type="PANTHER" id="PTHR36451">
    <property type="entry name" value="PAPS-DEPENDENT SULFOTRANSFERASE STF3"/>
    <property type="match status" value="1"/>
</dbReference>
<name>W0A9M7_9SPHN</name>
<reference evidence="1 2" key="1">
    <citation type="submission" date="2013-07" db="EMBL/GenBank/DDBJ databases">
        <title>Completed genome of Sphingomonas sanxanigenens NX02.</title>
        <authorList>
            <person name="Ma T."/>
            <person name="Huang H."/>
            <person name="Wu M."/>
            <person name="Li X."/>
            <person name="Li G."/>
        </authorList>
    </citation>
    <scope>NUCLEOTIDE SEQUENCE [LARGE SCALE GENOMIC DNA]</scope>
    <source>
        <strain evidence="1 2">NX02</strain>
    </source>
</reference>